<keyword evidence="2" id="KW-1185">Reference proteome</keyword>
<reference evidence="1 2" key="1">
    <citation type="journal article" date="2016" name="Mol. Biol. Evol.">
        <title>Comparative Genomics of Early-Diverging Mushroom-Forming Fungi Provides Insights into the Origins of Lignocellulose Decay Capabilities.</title>
        <authorList>
            <person name="Nagy L.G."/>
            <person name="Riley R."/>
            <person name="Tritt A."/>
            <person name="Adam C."/>
            <person name="Daum C."/>
            <person name="Floudas D."/>
            <person name="Sun H."/>
            <person name="Yadav J.S."/>
            <person name="Pangilinan J."/>
            <person name="Larsson K.H."/>
            <person name="Matsuura K."/>
            <person name="Barry K."/>
            <person name="Labutti K."/>
            <person name="Kuo R."/>
            <person name="Ohm R.A."/>
            <person name="Bhattacharya S.S."/>
            <person name="Shirouzu T."/>
            <person name="Yoshinaga Y."/>
            <person name="Martin F.M."/>
            <person name="Grigoriev I.V."/>
            <person name="Hibbett D.S."/>
        </authorList>
    </citation>
    <scope>NUCLEOTIDE SEQUENCE [LARGE SCALE GENOMIC DNA]</scope>
    <source>
        <strain evidence="1 2">CBS 109695</strain>
    </source>
</reference>
<sequence>MGPRAGGSIEAGLRSAARDDRDVIREPEYRWIKNGPDFLLDLKCSRGSSSGPKMRNHLQTPFRATYRTTWAGSSHVPVTFTVPFILTAYPTSDKYSGSSPMQLLLLRRDCSSPSAPDLRDVRSGVSHTDSLTNIDFPNYYYFSFNFLYSNFQETGSFAAVPSVLSFLAFGGPSNTFTQDMKIGKFALATGMNENYVGLPLDKSLAKVSNVVARDHLGGRHVVTIIYGNNVKRQSLDVRNRCRASIFEFPWLFSLAQAERRTLNCV</sequence>
<organism evidence="1 2">
    <name type="scientific">Athelia psychrophila</name>
    <dbReference type="NCBI Taxonomy" id="1759441"/>
    <lineage>
        <taxon>Eukaryota</taxon>
        <taxon>Fungi</taxon>
        <taxon>Dikarya</taxon>
        <taxon>Basidiomycota</taxon>
        <taxon>Agaricomycotina</taxon>
        <taxon>Agaricomycetes</taxon>
        <taxon>Agaricomycetidae</taxon>
        <taxon>Atheliales</taxon>
        <taxon>Atheliaceae</taxon>
        <taxon>Athelia</taxon>
    </lineage>
</organism>
<proteinExistence type="predicted"/>
<dbReference type="Proteomes" id="UP000076532">
    <property type="component" value="Unassembled WGS sequence"/>
</dbReference>
<evidence type="ECO:0000313" key="1">
    <source>
        <dbReference type="EMBL" id="KZP06075.1"/>
    </source>
</evidence>
<name>A0A167WGL6_9AGAM</name>
<dbReference type="AlphaFoldDB" id="A0A167WGL6"/>
<dbReference type="EMBL" id="KV417805">
    <property type="protein sequence ID" value="KZP06075.1"/>
    <property type="molecule type" value="Genomic_DNA"/>
</dbReference>
<protein>
    <submittedName>
        <fullName evidence="1">Uncharacterized protein</fullName>
    </submittedName>
</protein>
<accession>A0A167WGL6</accession>
<evidence type="ECO:0000313" key="2">
    <source>
        <dbReference type="Proteomes" id="UP000076532"/>
    </source>
</evidence>
<gene>
    <name evidence="1" type="ORF">FIBSPDRAFT_903062</name>
</gene>